<evidence type="ECO:0000313" key="3">
    <source>
        <dbReference type="Proteomes" id="UP000001351"/>
    </source>
</evidence>
<reference evidence="2 3" key="1">
    <citation type="journal article" date="2011" name="Mol. Biol. Evol.">
        <title>Comparative genomic analysis of fruiting body formation in Myxococcales.</title>
        <authorList>
            <person name="Huntley S."/>
            <person name="Hamann N."/>
            <person name="Wegener-Feldbrugge S."/>
            <person name="Treuner-Lange A."/>
            <person name="Kube M."/>
            <person name="Reinhardt R."/>
            <person name="Klages S."/>
            <person name="Muller R."/>
            <person name="Ronning C.M."/>
            <person name="Nierman W.C."/>
            <person name="Sogaard-Andersen L."/>
        </authorList>
    </citation>
    <scope>NUCLEOTIDE SEQUENCE [LARGE SCALE GENOMIC DNA]</scope>
    <source>
        <strain evidence="2 3">DW4/3-1</strain>
    </source>
</reference>
<accession>E3FM00</accession>
<dbReference type="AlphaFoldDB" id="E3FM00"/>
<organism evidence="2 3">
    <name type="scientific">Stigmatella aurantiaca (strain DW4/3-1)</name>
    <dbReference type="NCBI Taxonomy" id="378806"/>
    <lineage>
        <taxon>Bacteria</taxon>
        <taxon>Pseudomonadati</taxon>
        <taxon>Myxococcota</taxon>
        <taxon>Myxococcia</taxon>
        <taxon>Myxococcales</taxon>
        <taxon>Cystobacterineae</taxon>
        <taxon>Archangiaceae</taxon>
        <taxon>Stigmatella</taxon>
    </lineage>
</organism>
<evidence type="ECO:0000313" key="2">
    <source>
        <dbReference type="EMBL" id="ADO68004.1"/>
    </source>
</evidence>
<keyword evidence="3" id="KW-1185">Reference proteome</keyword>
<proteinExistence type="predicted"/>
<dbReference type="HOGENOM" id="CLU_1309488_0_0_7"/>
<dbReference type="Proteomes" id="UP000001351">
    <property type="component" value="Chromosome"/>
</dbReference>
<name>E3FM00_STIAD</name>
<feature type="region of interest" description="Disordered" evidence="1">
    <location>
        <begin position="125"/>
        <end position="175"/>
    </location>
</feature>
<protein>
    <submittedName>
        <fullName evidence="2">Uncharacterized protein</fullName>
    </submittedName>
</protein>
<gene>
    <name evidence="2" type="ordered locus">STAUR_0195</name>
</gene>
<evidence type="ECO:0000256" key="1">
    <source>
        <dbReference type="SAM" id="MobiDB-lite"/>
    </source>
</evidence>
<sequence>MDQETALVVRAWVEKKLHAWFKAATEIHRLGGYLGKTFASSPRGYRAGKLSHVKGNRPFSWHYSALGIDIDQAATSWDGTINPKTGVRFVLEEDGPKFRVWCYADPQPPVPQDAADDKKIRISNAATGTLRPSPSPLAKSSRPRGPWIPVPCSTSVARKRTSPRWPRPLDGGMMNSPPCRRAHGLLAESPKHSRSILVTFSKFTEFTSTN</sequence>
<dbReference type="EMBL" id="CP002271">
    <property type="protein sequence ID" value="ADO68004.1"/>
    <property type="molecule type" value="Genomic_DNA"/>
</dbReference>
<dbReference type="STRING" id="378806.STAUR_0195"/>
<dbReference type="KEGG" id="sur:STAUR_0195"/>